<proteinExistence type="inferred from homology"/>
<feature type="domain" description="Carboxylesterase type B" evidence="4">
    <location>
        <begin position="11"/>
        <end position="466"/>
    </location>
</feature>
<dbReference type="PROSITE" id="PS00122">
    <property type="entry name" value="CARBOXYLESTERASE_B_1"/>
    <property type="match status" value="1"/>
</dbReference>
<dbReference type="InterPro" id="IPR050309">
    <property type="entry name" value="Type-B_Carboxylest/Lipase"/>
</dbReference>
<comment type="similarity">
    <text evidence="1 3">Belongs to the type-B carboxylesterase/lipase family.</text>
</comment>
<gene>
    <name evidence="5" type="ORF">Theos_2134</name>
</gene>
<dbReference type="Pfam" id="PF00135">
    <property type="entry name" value="COesterase"/>
    <property type="match status" value="1"/>
</dbReference>
<dbReference type="KEGG" id="tos:Theos_2134"/>
<dbReference type="EMBL" id="CP003249">
    <property type="protein sequence ID" value="AFV77129.1"/>
    <property type="molecule type" value="Genomic_DNA"/>
</dbReference>
<evidence type="ECO:0000313" key="6">
    <source>
        <dbReference type="Proteomes" id="UP000000211"/>
    </source>
</evidence>
<evidence type="ECO:0000256" key="2">
    <source>
        <dbReference type="ARBA" id="ARBA00022801"/>
    </source>
</evidence>
<dbReference type="STRING" id="751945.Theos_2134"/>
<dbReference type="SUPFAM" id="SSF53474">
    <property type="entry name" value="alpha/beta-Hydrolases"/>
    <property type="match status" value="1"/>
</dbReference>
<dbReference type="ESTHER" id="theos-k7r7w9">
    <property type="family name" value="Carb_B_Bacteria"/>
</dbReference>
<dbReference type="EC" id="3.1.1.-" evidence="3"/>
<dbReference type="PATRIC" id="fig|751945.3.peg.2076"/>
<dbReference type="PANTHER" id="PTHR11559">
    <property type="entry name" value="CARBOXYLESTERASE"/>
    <property type="match status" value="1"/>
</dbReference>
<reference evidence="5 6" key="1">
    <citation type="journal article" date="2013" name="Genome Announc.">
        <title>Whole Genome Sequencing of Thermus oshimai JL-2 and Thermus thermophilus JL-18, Incomplete Denitrifiers from the United States Great Basin.</title>
        <authorList>
            <person name="Murugapiran S.K."/>
            <person name="Huntemann M."/>
            <person name="Wei C.L."/>
            <person name="Han J."/>
            <person name="Detter J.C."/>
            <person name="Han C.S."/>
            <person name="Erkkila T.H."/>
            <person name="Teshima H."/>
            <person name="Chen A."/>
            <person name="Kyrpides N."/>
            <person name="Mavrommatis K."/>
            <person name="Markowitz V."/>
            <person name="Szeto E."/>
            <person name="Ivanova N."/>
            <person name="Pagani I."/>
            <person name="Lam J."/>
            <person name="McDonald A.I."/>
            <person name="Dodsworth J.A."/>
            <person name="Pati A."/>
            <person name="Goodwin L."/>
            <person name="Peters L."/>
            <person name="Pitluck S."/>
            <person name="Woyke T."/>
            <person name="Hedlund B.P."/>
        </authorList>
    </citation>
    <scope>NUCLEOTIDE SEQUENCE</scope>
    <source>
        <strain evidence="5 6">JL-2</strain>
    </source>
</reference>
<dbReference type="Proteomes" id="UP000000211">
    <property type="component" value="Chromosome"/>
</dbReference>
<dbReference type="HOGENOM" id="CLU_006586_16_4_0"/>
<accession>K7R7W9</accession>
<evidence type="ECO:0000313" key="5">
    <source>
        <dbReference type="EMBL" id="AFV77129.1"/>
    </source>
</evidence>
<dbReference type="AlphaFoldDB" id="K7R7W9"/>
<sequence>MGRARGVLEGGAVAFYGLPYAEAGRFQAPRPVAAWPQGTGREEVACPQSPGITAWFGGPIPPQREDCLVLNVYLPQSLPPPGGWPVMVYLHGGGFTSGSAAEPIYRGHRLAEEGVLAVAPNYRLGPLGFLALPALEAEDPKAVGNYGLLDLLEALRFVQRYIRHFGGDPNNVTLFGESAGGMLVCTLLATPEARGLFHKAILQSGGCGYVRPLREDFPLGEAWAKGVGCDPKDLACLRRMPLERLLPEEPSLDAAARFLSRPSLFTLSPFKPHLGPLVPEDPRAFLERGGAKGVPLIAGATLDELRFPALQVLLGPGTWEEFLARLRLTLPEGKAEALLAHYRARFQDPKEAWGEAETARVLLCPSLQAARLQAPHAPTYAYLFTFRVPGLEGLGAFHGLDLAPLFGNLQEMPFLPLFLTQEAYGQAEALGRRMRRYWARFAREGEPGGWPRWPLYEKGLVLRLDDPVGLLPDPYEAHCGVLGRLGLL</sequence>
<evidence type="ECO:0000256" key="3">
    <source>
        <dbReference type="RuleBase" id="RU361235"/>
    </source>
</evidence>
<dbReference type="eggNOG" id="COG2272">
    <property type="taxonomic scope" value="Bacteria"/>
</dbReference>
<dbReference type="InterPro" id="IPR029058">
    <property type="entry name" value="AB_hydrolase_fold"/>
</dbReference>
<organism evidence="5 6">
    <name type="scientific">Thermus oshimai JL-2</name>
    <dbReference type="NCBI Taxonomy" id="751945"/>
    <lineage>
        <taxon>Bacteria</taxon>
        <taxon>Thermotogati</taxon>
        <taxon>Deinococcota</taxon>
        <taxon>Deinococci</taxon>
        <taxon>Thermales</taxon>
        <taxon>Thermaceae</taxon>
        <taxon>Thermus</taxon>
    </lineage>
</organism>
<name>K7R7W9_THEOS</name>
<dbReference type="InterPro" id="IPR002018">
    <property type="entry name" value="CarbesteraseB"/>
</dbReference>
<dbReference type="Gene3D" id="3.40.50.1820">
    <property type="entry name" value="alpha/beta hydrolase"/>
    <property type="match status" value="1"/>
</dbReference>
<dbReference type="GO" id="GO:0016787">
    <property type="term" value="F:hydrolase activity"/>
    <property type="evidence" value="ECO:0007669"/>
    <property type="project" value="UniProtKB-KW"/>
</dbReference>
<dbReference type="InterPro" id="IPR019826">
    <property type="entry name" value="Carboxylesterase_B_AS"/>
</dbReference>
<evidence type="ECO:0000256" key="1">
    <source>
        <dbReference type="ARBA" id="ARBA00005964"/>
    </source>
</evidence>
<keyword evidence="2 3" id="KW-0378">Hydrolase</keyword>
<keyword evidence="6" id="KW-1185">Reference proteome</keyword>
<evidence type="ECO:0000259" key="4">
    <source>
        <dbReference type="Pfam" id="PF00135"/>
    </source>
</evidence>
<protein>
    <recommendedName>
        <fullName evidence="3">Carboxylic ester hydrolase</fullName>
        <ecNumber evidence="3">3.1.1.-</ecNumber>
    </recommendedName>
</protein>